<dbReference type="GO" id="GO:0006750">
    <property type="term" value="P:glutathione biosynthetic process"/>
    <property type="evidence" value="ECO:0007669"/>
    <property type="project" value="UniProtKB-KW"/>
</dbReference>
<sequence>MKIKWTTLFILLLLIIVIFLIVGDRGGEQETGDLSLPDEEVEQVKHKEGYGVSSSNPVAVEVGMRVLEQGGNAVDAAVAVSFALGVAEPYGSGLGGGGTMLVLPKPDAEPVVYDYRETAPREGRKNSTGVPGLVKGMHEVHHDYGVKSLYDLLEPSIDIAEGGFVVDTYLSQRIHGARHRIDQDAASHFFPDDEAIKGGETLRQEDLAETLKRLQEYGLNDFYEGDIAEDIANNYSDVSKRDLEEYEVVKTKAAKGSFYGYDVYTAGPPTAGITLIQMLQMAEAYKLDRIDKTSADYIHLLGEMAKQAYNDRLSNISDPKFTEVDTEKLTSEKYSNKMASEVSTNELSASFDVNDTPADENNHNNTTHFVVMDQEGMVVSATNTLSNFFGSGNMVEGFFLNNQLANFSSNDKSPNAYEPQKSPRSFITPTIVRSEDGDDVMGIGTPGGRRIPQILTQVMISAMFDDISIQEALDQPRFIVEDDEIFIEEDMPDSIVSDLRNKGYLVKVNNSDMFYGGVQVLSKFGEDREVTGAADKRRSGVWKARSTE</sequence>
<keyword evidence="7 11" id="KW-0012">Acyltransferase</keyword>
<evidence type="ECO:0000256" key="5">
    <source>
        <dbReference type="ARBA" id="ARBA00022801"/>
    </source>
</evidence>
<evidence type="ECO:0000256" key="3">
    <source>
        <dbReference type="ARBA" id="ARBA00009381"/>
    </source>
</evidence>
<dbReference type="Pfam" id="PF01019">
    <property type="entry name" value="G_glu_transpept"/>
    <property type="match status" value="1"/>
</dbReference>
<evidence type="ECO:0000313" key="12">
    <source>
        <dbReference type="EMBL" id="MDV2886416.1"/>
    </source>
</evidence>
<feature type="active site" description="Nucleophile" evidence="9">
    <location>
        <position position="366"/>
    </location>
</feature>
<comment type="pathway">
    <text evidence="11">Sulfur metabolism; glutathione metabolism.</text>
</comment>
<evidence type="ECO:0000256" key="4">
    <source>
        <dbReference type="ARBA" id="ARBA00022679"/>
    </source>
</evidence>
<evidence type="ECO:0000256" key="7">
    <source>
        <dbReference type="ARBA" id="ARBA00023315"/>
    </source>
</evidence>
<name>A0AAJ2NPY4_ALKPS</name>
<dbReference type="InterPro" id="IPR029055">
    <property type="entry name" value="Ntn_hydrolases_N"/>
</dbReference>
<evidence type="ECO:0000256" key="6">
    <source>
        <dbReference type="ARBA" id="ARBA00023145"/>
    </source>
</evidence>
<dbReference type="EMBL" id="JAWJAY010000003">
    <property type="protein sequence ID" value="MDV2886416.1"/>
    <property type="molecule type" value="Genomic_DNA"/>
</dbReference>
<evidence type="ECO:0000313" key="13">
    <source>
        <dbReference type="Proteomes" id="UP001285636"/>
    </source>
</evidence>
<evidence type="ECO:0000256" key="10">
    <source>
        <dbReference type="PIRSR" id="PIRSR600101-2"/>
    </source>
</evidence>
<dbReference type="InterPro" id="IPR000101">
    <property type="entry name" value="GGT_peptidase"/>
</dbReference>
<evidence type="ECO:0000256" key="9">
    <source>
        <dbReference type="PIRSR" id="PIRSR600101-1"/>
    </source>
</evidence>
<feature type="binding site" evidence="10">
    <location>
        <position position="116"/>
    </location>
    <ligand>
        <name>L-glutamate</name>
        <dbReference type="ChEBI" id="CHEBI:29985"/>
    </ligand>
</feature>
<keyword evidence="11" id="KW-0317">Glutathione biosynthesis</keyword>
<dbReference type="InterPro" id="IPR043137">
    <property type="entry name" value="GGT_ssub_C"/>
</dbReference>
<dbReference type="InterPro" id="IPR051792">
    <property type="entry name" value="GGT_bact"/>
</dbReference>
<dbReference type="Proteomes" id="UP001285636">
    <property type="component" value="Unassembled WGS sequence"/>
</dbReference>
<dbReference type="GO" id="GO:0036374">
    <property type="term" value="F:glutathione hydrolase activity"/>
    <property type="evidence" value="ECO:0007669"/>
    <property type="project" value="UniProtKB-UniRule"/>
</dbReference>
<dbReference type="EC" id="3.4.19.13" evidence="11"/>
<feature type="binding site" evidence="10">
    <location>
        <position position="448"/>
    </location>
    <ligand>
        <name>L-glutamate</name>
        <dbReference type="ChEBI" id="CHEBI:29985"/>
    </ligand>
</feature>
<organism evidence="12 13">
    <name type="scientific">Alkalihalophilus pseudofirmus</name>
    <name type="common">Bacillus pseudofirmus</name>
    <dbReference type="NCBI Taxonomy" id="79885"/>
    <lineage>
        <taxon>Bacteria</taxon>
        <taxon>Bacillati</taxon>
        <taxon>Bacillota</taxon>
        <taxon>Bacilli</taxon>
        <taxon>Bacillales</taxon>
        <taxon>Bacillaceae</taxon>
        <taxon>Alkalihalophilus</taxon>
    </lineage>
</organism>
<proteinExistence type="inferred from homology"/>
<dbReference type="Gene3D" id="3.60.20.40">
    <property type="match status" value="1"/>
</dbReference>
<comment type="catalytic activity">
    <reaction evidence="1 11">
        <text>an S-substituted glutathione + H2O = an S-substituted L-cysteinylglycine + L-glutamate</text>
        <dbReference type="Rhea" id="RHEA:59468"/>
        <dbReference type="ChEBI" id="CHEBI:15377"/>
        <dbReference type="ChEBI" id="CHEBI:29985"/>
        <dbReference type="ChEBI" id="CHEBI:90779"/>
        <dbReference type="ChEBI" id="CHEBI:143103"/>
        <dbReference type="EC" id="3.4.19.13"/>
    </reaction>
</comment>
<comment type="catalytic activity">
    <reaction evidence="2 11">
        <text>glutathione + H2O = L-cysteinylglycine + L-glutamate</text>
        <dbReference type="Rhea" id="RHEA:28807"/>
        <dbReference type="ChEBI" id="CHEBI:15377"/>
        <dbReference type="ChEBI" id="CHEBI:29985"/>
        <dbReference type="ChEBI" id="CHEBI:57925"/>
        <dbReference type="ChEBI" id="CHEBI:61694"/>
        <dbReference type="EC" id="3.4.19.13"/>
    </reaction>
</comment>
<evidence type="ECO:0000256" key="8">
    <source>
        <dbReference type="ARBA" id="ARBA00047417"/>
    </source>
</evidence>
<dbReference type="RefSeq" id="WP_323467196.1">
    <property type="nucleotide sequence ID" value="NZ_CP144224.1"/>
</dbReference>
<protein>
    <recommendedName>
        <fullName evidence="11">Glutathione hydrolase proenzyme</fullName>
        <ecNumber evidence="11">2.3.2.2</ecNumber>
        <ecNumber evidence="11">3.4.19.13</ecNumber>
    </recommendedName>
    <component>
        <recommendedName>
            <fullName evidence="11">Glutathione hydrolase large chain</fullName>
        </recommendedName>
    </component>
    <component>
        <recommendedName>
            <fullName evidence="11">Glutathione hydrolase small chain</fullName>
        </recommendedName>
    </component>
</protein>
<dbReference type="AlphaFoldDB" id="A0AAJ2NPY4"/>
<dbReference type="EC" id="2.3.2.2" evidence="11"/>
<dbReference type="PRINTS" id="PR01210">
    <property type="entry name" value="GGTRANSPTASE"/>
</dbReference>
<dbReference type="Gene3D" id="1.10.246.130">
    <property type="match status" value="1"/>
</dbReference>
<comment type="similarity">
    <text evidence="3 11">Belongs to the gamma-glutamyltransferase family.</text>
</comment>
<keyword evidence="5 11" id="KW-0378">Hydrolase</keyword>
<dbReference type="SUPFAM" id="SSF56235">
    <property type="entry name" value="N-terminal nucleophile aminohydrolases (Ntn hydrolases)"/>
    <property type="match status" value="1"/>
</dbReference>
<comment type="caution">
    <text evidence="12">The sequence shown here is derived from an EMBL/GenBank/DDBJ whole genome shotgun (WGS) entry which is preliminary data.</text>
</comment>
<dbReference type="NCBIfam" id="TIGR00066">
    <property type="entry name" value="g_glut_trans"/>
    <property type="match status" value="1"/>
</dbReference>
<reference evidence="12" key="1">
    <citation type="submission" date="2023-10" db="EMBL/GenBank/DDBJ databases">
        <title>Screening of Alkalihalophilus pseudofirmusBZ-TG-HK211 and Its Alleviation of Salt Stress on Rapeseed Growth.</title>
        <authorList>
            <person name="Zhao B."/>
            <person name="Guo T."/>
        </authorList>
    </citation>
    <scope>NUCLEOTIDE SEQUENCE</scope>
    <source>
        <strain evidence="12">BZ-TG-HK211</strain>
    </source>
</reference>
<evidence type="ECO:0000256" key="11">
    <source>
        <dbReference type="RuleBase" id="RU368036"/>
    </source>
</evidence>
<dbReference type="PANTHER" id="PTHR43199">
    <property type="entry name" value="GLUTATHIONE HYDROLASE"/>
    <property type="match status" value="1"/>
</dbReference>
<dbReference type="GO" id="GO:0103068">
    <property type="term" value="F:leukotriene C4 gamma-glutamyl transferase activity"/>
    <property type="evidence" value="ECO:0007669"/>
    <property type="project" value="UniProtKB-EC"/>
</dbReference>
<comment type="subunit">
    <text evidence="11">This enzyme consists of two polypeptide chains, which are synthesized in precursor form from a single polypeptide.</text>
</comment>
<comment type="catalytic activity">
    <reaction evidence="8 11">
        <text>an N-terminal (5-L-glutamyl)-[peptide] + an alpha-amino acid = 5-L-glutamyl amino acid + an N-terminal L-alpha-aminoacyl-[peptide]</text>
        <dbReference type="Rhea" id="RHEA:23904"/>
        <dbReference type="Rhea" id="RHEA-COMP:9780"/>
        <dbReference type="Rhea" id="RHEA-COMP:9795"/>
        <dbReference type="ChEBI" id="CHEBI:77644"/>
        <dbReference type="ChEBI" id="CHEBI:78597"/>
        <dbReference type="ChEBI" id="CHEBI:78599"/>
        <dbReference type="ChEBI" id="CHEBI:78608"/>
        <dbReference type="EC" id="2.3.2.2"/>
    </reaction>
</comment>
<evidence type="ECO:0000256" key="1">
    <source>
        <dbReference type="ARBA" id="ARBA00001049"/>
    </source>
</evidence>
<evidence type="ECO:0000256" key="2">
    <source>
        <dbReference type="ARBA" id="ARBA00001089"/>
    </source>
</evidence>
<dbReference type="PANTHER" id="PTHR43199:SF1">
    <property type="entry name" value="GLUTATHIONE HYDROLASE PROENZYME"/>
    <property type="match status" value="1"/>
</dbReference>
<dbReference type="InterPro" id="IPR043138">
    <property type="entry name" value="GGT_lsub"/>
</dbReference>
<comment type="PTM">
    <text evidence="11">Cleaved by autocatalysis into a large and a small subunit.</text>
</comment>
<keyword evidence="6 11" id="KW-0865">Zymogen</keyword>
<accession>A0AAJ2NPY4</accession>
<gene>
    <name evidence="12" type="primary">ggt</name>
    <name evidence="12" type="ORF">RYX45_14595</name>
</gene>
<dbReference type="GO" id="GO:0006751">
    <property type="term" value="P:glutathione catabolic process"/>
    <property type="evidence" value="ECO:0007669"/>
    <property type="project" value="UniProtKB-UniRule"/>
</dbReference>
<keyword evidence="4 11" id="KW-0808">Transferase</keyword>